<dbReference type="Proteomes" id="UP001223802">
    <property type="component" value="Chromosome"/>
</dbReference>
<sequence>MKRMLHFLLWLWCTQALAAPALWQATKGERQLWLFGSVHVADERLATLPPALLAALDSSELLLLEIDPLALHFNDFAHLIERDTDWRERLGPRLAFELEQAVARSGRPALRELPPWFVALQLTQLRAAELGFHSRQGVDMQLRLLARDRQLPVAGLEQPALVMGLLSSLHRRDLERDFVAHSLDELKHMQDHLDHLLRAWLSGDEQTLLALLQDEQSPTLTRFIENELLAQRNRMWLTRLEQLAPRRALMVVGALHLYGDRGLIALLKQAGYTLNKVEDPPLY</sequence>
<accession>A0AA50KQY1</accession>
<protein>
    <submittedName>
        <fullName evidence="2">TraB/GumN family protein</fullName>
    </submittedName>
</protein>
<dbReference type="PANTHER" id="PTHR40590:SF1">
    <property type="entry name" value="CYTOPLASMIC PROTEIN"/>
    <property type="match status" value="1"/>
</dbReference>
<feature type="chain" id="PRO_5041343985" evidence="1">
    <location>
        <begin position="19"/>
        <end position="283"/>
    </location>
</feature>
<reference evidence="2 3" key="1">
    <citation type="submission" date="2023-02" db="EMBL/GenBank/DDBJ databases">
        <title>Complete genome sequence of a novel bacterium Oceanimonas sp. NTOU-MSR1 isolated from marine coast sediment.</title>
        <authorList>
            <person name="Yang H.-T."/>
            <person name="Chen Y.-L."/>
            <person name="Ho Y.-N."/>
        </authorList>
    </citation>
    <scope>NUCLEOTIDE SEQUENCE [LARGE SCALE GENOMIC DNA]</scope>
    <source>
        <strain evidence="2 3">NTOU-MSR1</strain>
    </source>
</reference>
<feature type="signal peptide" evidence="1">
    <location>
        <begin position="1"/>
        <end position="18"/>
    </location>
</feature>
<dbReference type="Pfam" id="PF01963">
    <property type="entry name" value="TraB_PrgY_gumN"/>
    <property type="match status" value="1"/>
</dbReference>
<dbReference type="InterPro" id="IPR047111">
    <property type="entry name" value="YbaP-like"/>
</dbReference>
<dbReference type="InterPro" id="IPR002816">
    <property type="entry name" value="TraB/PrgY/GumN_fam"/>
</dbReference>
<keyword evidence="3" id="KW-1185">Reference proteome</keyword>
<name>A0AA50KQY1_9GAMM</name>
<evidence type="ECO:0000313" key="2">
    <source>
        <dbReference type="EMBL" id="WMC11327.1"/>
    </source>
</evidence>
<organism evidence="2 3">
    <name type="scientific">Oceanimonas pelagia</name>
    <dbReference type="NCBI Taxonomy" id="3028314"/>
    <lineage>
        <taxon>Bacteria</taxon>
        <taxon>Pseudomonadati</taxon>
        <taxon>Pseudomonadota</taxon>
        <taxon>Gammaproteobacteria</taxon>
        <taxon>Aeromonadales</taxon>
        <taxon>Aeromonadaceae</taxon>
        <taxon>Oceanimonas</taxon>
    </lineage>
</organism>
<dbReference type="AlphaFoldDB" id="A0AA50KQY1"/>
<keyword evidence="1" id="KW-0732">Signal</keyword>
<dbReference type="PANTHER" id="PTHR40590">
    <property type="entry name" value="CYTOPLASMIC PROTEIN-RELATED"/>
    <property type="match status" value="1"/>
</dbReference>
<dbReference type="RefSeq" id="WP_306762572.1">
    <property type="nucleotide sequence ID" value="NZ_CP118224.1"/>
</dbReference>
<evidence type="ECO:0000313" key="3">
    <source>
        <dbReference type="Proteomes" id="UP001223802"/>
    </source>
</evidence>
<proteinExistence type="predicted"/>
<dbReference type="KEGG" id="ope:PU634_02885"/>
<gene>
    <name evidence="2" type="ORF">PU634_02885</name>
</gene>
<evidence type="ECO:0000256" key="1">
    <source>
        <dbReference type="SAM" id="SignalP"/>
    </source>
</evidence>
<dbReference type="CDD" id="cd14789">
    <property type="entry name" value="Tiki"/>
    <property type="match status" value="1"/>
</dbReference>
<dbReference type="EMBL" id="CP118224">
    <property type="protein sequence ID" value="WMC11327.1"/>
    <property type="molecule type" value="Genomic_DNA"/>
</dbReference>